<organism evidence="2 3">
    <name type="scientific">Cupriavidus gilardii</name>
    <dbReference type="NCBI Taxonomy" id="82541"/>
    <lineage>
        <taxon>Bacteria</taxon>
        <taxon>Pseudomonadati</taxon>
        <taxon>Pseudomonadota</taxon>
        <taxon>Betaproteobacteria</taxon>
        <taxon>Burkholderiales</taxon>
        <taxon>Burkholderiaceae</taxon>
        <taxon>Cupriavidus</taxon>
    </lineage>
</organism>
<dbReference type="RefSeq" id="WP_252253578.1">
    <property type="nucleotide sequence ID" value="NZ_CP098736.1"/>
</dbReference>
<reference evidence="2" key="1">
    <citation type="submission" date="2022-06" db="EMBL/GenBank/DDBJ databases">
        <title>Complete genome sequence and characterization of Cupriavidus gilardii QJ1 isolated from contaminating cells.</title>
        <authorList>
            <person name="Qi J."/>
        </authorList>
    </citation>
    <scope>NUCLEOTIDE SEQUENCE</scope>
    <source>
        <strain evidence="2">QJ1</strain>
    </source>
</reference>
<gene>
    <name evidence="2" type="ORF">NDR89_14490</name>
</gene>
<dbReference type="EMBL" id="CP098736">
    <property type="protein sequence ID" value="USE80940.1"/>
    <property type="molecule type" value="Genomic_DNA"/>
</dbReference>
<proteinExistence type="predicted"/>
<keyword evidence="3" id="KW-1185">Reference proteome</keyword>
<feature type="compositionally biased region" description="Basic and acidic residues" evidence="1">
    <location>
        <begin position="66"/>
        <end position="76"/>
    </location>
</feature>
<feature type="compositionally biased region" description="Basic and acidic residues" evidence="1">
    <location>
        <begin position="90"/>
        <end position="103"/>
    </location>
</feature>
<accession>A0ABY4W1P9</accession>
<dbReference type="Proteomes" id="UP001056648">
    <property type="component" value="Chromosome 2"/>
</dbReference>
<evidence type="ECO:0000313" key="2">
    <source>
        <dbReference type="EMBL" id="USE80940.1"/>
    </source>
</evidence>
<name>A0ABY4W1P9_9BURK</name>
<evidence type="ECO:0000256" key="1">
    <source>
        <dbReference type="SAM" id="MobiDB-lite"/>
    </source>
</evidence>
<protein>
    <submittedName>
        <fullName evidence="2">Uncharacterized protein</fullName>
    </submittedName>
</protein>
<sequence length="114" mass="11537">MRSPCPSFYQTLCAAQGGPAGATMAARGLRAPTFPRGSTKVAGAASAAIAARGAALRVVAMPRIDGHGAARPERDGAAPSGNVSNGKHGTGAEDPRQMDERGGNARPRRSRTKG</sequence>
<feature type="region of interest" description="Disordered" evidence="1">
    <location>
        <begin position="66"/>
        <end position="114"/>
    </location>
</feature>
<evidence type="ECO:0000313" key="3">
    <source>
        <dbReference type="Proteomes" id="UP001056648"/>
    </source>
</evidence>